<proteinExistence type="predicted"/>
<protein>
    <submittedName>
        <fullName evidence="2">Uncharacterized protein</fullName>
    </submittedName>
</protein>
<sequence>KLRVKHSFLITNFKEVLKSRFIMADSSEKLGRRIVEQLEEEWTDQGKGQHFPNNSDSVDALSELMKVLSQHWASGDKKLIDDLSKQLARGGTFTINPEGATPSGTQEESKPPIINYNITMPPPSNNNNNNNNNGNISYVAFSERKASVETFPMFKGNSEIEWRKYLRQYESVALKGIDPDSHRVWQPREGRNGGGAWVPKTQGVINVGRTGNMDNREISNKKHIKAKSQLKNANAQNKLPKNAKTAENKGLPKYGNRCESPINRQDGLEEMRPATRL</sequence>
<dbReference type="EMBL" id="CAJOBF010013359">
    <property type="protein sequence ID" value="CAF4328937.1"/>
    <property type="molecule type" value="Genomic_DNA"/>
</dbReference>
<organism evidence="2 3">
    <name type="scientific">Rotaria magnacalcarata</name>
    <dbReference type="NCBI Taxonomy" id="392030"/>
    <lineage>
        <taxon>Eukaryota</taxon>
        <taxon>Metazoa</taxon>
        <taxon>Spiralia</taxon>
        <taxon>Gnathifera</taxon>
        <taxon>Rotifera</taxon>
        <taxon>Eurotatoria</taxon>
        <taxon>Bdelloidea</taxon>
        <taxon>Philodinida</taxon>
        <taxon>Philodinidae</taxon>
        <taxon>Rotaria</taxon>
    </lineage>
</organism>
<dbReference type="Proteomes" id="UP000663842">
    <property type="component" value="Unassembled WGS sequence"/>
</dbReference>
<gene>
    <name evidence="2" type="ORF">UXM345_LOCUS34887</name>
</gene>
<evidence type="ECO:0000313" key="2">
    <source>
        <dbReference type="EMBL" id="CAF4328937.1"/>
    </source>
</evidence>
<evidence type="ECO:0000313" key="3">
    <source>
        <dbReference type="Proteomes" id="UP000663842"/>
    </source>
</evidence>
<evidence type="ECO:0000256" key="1">
    <source>
        <dbReference type="SAM" id="MobiDB-lite"/>
    </source>
</evidence>
<feature type="compositionally biased region" description="Polar residues" evidence="1">
    <location>
        <begin position="230"/>
        <end position="239"/>
    </location>
</feature>
<accession>A0A820JSP6</accession>
<reference evidence="2" key="1">
    <citation type="submission" date="2021-02" db="EMBL/GenBank/DDBJ databases">
        <authorList>
            <person name="Nowell W R."/>
        </authorList>
    </citation>
    <scope>NUCLEOTIDE SEQUENCE</scope>
</reference>
<name>A0A820JSP6_9BILA</name>
<comment type="caution">
    <text evidence="2">The sequence shown here is derived from an EMBL/GenBank/DDBJ whole genome shotgun (WGS) entry which is preliminary data.</text>
</comment>
<feature type="region of interest" description="Disordered" evidence="1">
    <location>
        <begin position="230"/>
        <end position="277"/>
    </location>
</feature>
<dbReference type="AlphaFoldDB" id="A0A820JSP6"/>
<feature type="compositionally biased region" description="Basic and acidic residues" evidence="1">
    <location>
        <begin position="266"/>
        <end position="277"/>
    </location>
</feature>
<feature type="non-terminal residue" evidence="2">
    <location>
        <position position="1"/>
    </location>
</feature>